<evidence type="ECO:0000256" key="1">
    <source>
        <dbReference type="SAM" id="MobiDB-lite"/>
    </source>
</evidence>
<dbReference type="EMBL" id="CM007903">
    <property type="protein sequence ID" value="OTF97927.1"/>
    <property type="molecule type" value="Genomic_DNA"/>
</dbReference>
<keyword evidence="3" id="KW-1185">Reference proteome</keyword>
<accession>A0A251SGH7</accession>
<reference evidence="3" key="1">
    <citation type="journal article" date="2017" name="Nature">
        <title>The sunflower genome provides insights into oil metabolism, flowering and Asterid evolution.</title>
        <authorList>
            <person name="Badouin H."/>
            <person name="Gouzy J."/>
            <person name="Grassa C.J."/>
            <person name="Murat F."/>
            <person name="Staton S.E."/>
            <person name="Cottret L."/>
            <person name="Lelandais-Briere C."/>
            <person name="Owens G.L."/>
            <person name="Carrere S."/>
            <person name="Mayjonade B."/>
            <person name="Legrand L."/>
            <person name="Gill N."/>
            <person name="Kane N.C."/>
            <person name="Bowers J.E."/>
            <person name="Hubner S."/>
            <person name="Bellec A."/>
            <person name="Berard A."/>
            <person name="Berges H."/>
            <person name="Blanchet N."/>
            <person name="Boniface M.C."/>
            <person name="Brunel D."/>
            <person name="Catrice O."/>
            <person name="Chaidir N."/>
            <person name="Claudel C."/>
            <person name="Donnadieu C."/>
            <person name="Faraut T."/>
            <person name="Fievet G."/>
            <person name="Helmstetter N."/>
            <person name="King M."/>
            <person name="Knapp S.J."/>
            <person name="Lai Z."/>
            <person name="Le Paslier M.C."/>
            <person name="Lippi Y."/>
            <person name="Lorenzon L."/>
            <person name="Mandel J.R."/>
            <person name="Marage G."/>
            <person name="Marchand G."/>
            <person name="Marquand E."/>
            <person name="Bret-Mestries E."/>
            <person name="Morien E."/>
            <person name="Nambeesan S."/>
            <person name="Nguyen T."/>
            <person name="Pegot-Espagnet P."/>
            <person name="Pouilly N."/>
            <person name="Raftis F."/>
            <person name="Sallet E."/>
            <person name="Schiex T."/>
            <person name="Thomas J."/>
            <person name="Vandecasteele C."/>
            <person name="Vares D."/>
            <person name="Vear F."/>
            <person name="Vautrin S."/>
            <person name="Crespi M."/>
            <person name="Mangin B."/>
            <person name="Burke J.M."/>
            <person name="Salse J."/>
            <person name="Munos S."/>
            <person name="Vincourt P."/>
            <person name="Rieseberg L.H."/>
            <person name="Langlade N.B."/>
        </authorList>
    </citation>
    <scope>NUCLEOTIDE SEQUENCE [LARGE SCALE GENOMIC DNA]</scope>
    <source>
        <strain evidence="3">cv. SF193</strain>
    </source>
</reference>
<proteinExistence type="predicted"/>
<evidence type="ECO:0000313" key="3">
    <source>
        <dbReference type="Proteomes" id="UP000215914"/>
    </source>
</evidence>
<protein>
    <submittedName>
        <fullName evidence="2">Uncharacterized protein</fullName>
    </submittedName>
</protein>
<name>A0A251SGH7_HELAN</name>
<dbReference type="AlphaFoldDB" id="A0A251SGH7"/>
<organism evidence="2 3">
    <name type="scientific">Helianthus annuus</name>
    <name type="common">Common sunflower</name>
    <dbReference type="NCBI Taxonomy" id="4232"/>
    <lineage>
        <taxon>Eukaryota</taxon>
        <taxon>Viridiplantae</taxon>
        <taxon>Streptophyta</taxon>
        <taxon>Embryophyta</taxon>
        <taxon>Tracheophyta</taxon>
        <taxon>Spermatophyta</taxon>
        <taxon>Magnoliopsida</taxon>
        <taxon>eudicotyledons</taxon>
        <taxon>Gunneridae</taxon>
        <taxon>Pentapetalae</taxon>
        <taxon>asterids</taxon>
        <taxon>campanulids</taxon>
        <taxon>Asterales</taxon>
        <taxon>Asteraceae</taxon>
        <taxon>Asteroideae</taxon>
        <taxon>Heliantheae alliance</taxon>
        <taxon>Heliantheae</taxon>
        <taxon>Helianthus</taxon>
    </lineage>
</organism>
<gene>
    <name evidence="2" type="ORF">HannXRQ_Chr14g0440031</name>
</gene>
<sequence length="53" mass="6045">MKENHKTEILPSSAVKPSIIYPVTFSDSDGSAYRQTPPPYPRHNPCRRAFLSR</sequence>
<dbReference type="Proteomes" id="UP000215914">
    <property type="component" value="Chromosome 14"/>
</dbReference>
<dbReference type="InParanoid" id="A0A251SGH7"/>
<feature type="region of interest" description="Disordered" evidence="1">
    <location>
        <begin position="25"/>
        <end position="44"/>
    </location>
</feature>
<evidence type="ECO:0000313" key="2">
    <source>
        <dbReference type="EMBL" id="OTF97927.1"/>
    </source>
</evidence>